<comment type="caution">
    <text evidence="2">The sequence shown here is derived from an EMBL/GenBank/DDBJ whole genome shotgun (WGS) entry which is preliminary data.</text>
</comment>
<protein>
    <submittedName>
        <fullName evidence="2">Uncharacterized protein</fullName>
    </submittedName>
</protein>
<evidence type="ECO:0000313" key="3">
    <source>
        <dbReference type="Proteomes" id="UP000189229"/>
    </source>
</evidence>
<reference evidence="2 3" key="1">
    <citation type="submission" date="2017-02" db="EMBL/GenBank/DDBJ databases">
        <title>Complete genome sequences of Mycobacterium kansasii strains isolated from rhesus macaques.</title>
        <authorList>
            <person name="Panda A."/>
            <person name="Nagaraj S."/>
            <person name="Zhao X."/>
            <person name="Tettelin H."/>
            <person name="Detolla L.J."/>
        </authorList>
    </citation>
    <scope>NUCLEOTIDE SEQUENCE [LARGE SCALE GENOMIC DNA]</scope>
    <source>
        <strain evidence="2 3">11-3813</strain>
    </source>
</reference>
<proteinExistence type="predicted"/>
<dbReference type="Proteomes" id="UP000189229">
    <property type="component" value="Unassembled WGS sequence"/>
</dbReference>
<feature type="compositionally biased region" description="Low complexity" evidence="1">
    <location>
        <begin position="115"/>
        <end position="137"/>
    </location>
</feature>
<gene>
    <name evidence="2" type="ORF">BZL30_4796</name>
</gene>
<dbReference type="AlphaFoldDB" id="A0A1V3X5D0"/>
<evidence type="ECO:0000313" key="2">
    <source>
        <dbReference type="EMBL" id="OOK73691.1"/>
    </source>
</evidence>
<accession>A0A1V3X5D0</accession>
<feature type="region of interest" description="Disordered" evidence="1">
    <location>
        <begin position="111"/>
        <end position="147"/>
    </location>
</feature>
<sequence>MLLGDAGTLGTLRIVASVDVDTSTNGIDLVRIDLEQKLWLTEISVAGFPIPGLDGLFAAFLRNNVKLIPLVPFPVDHATSTTTAMKNADVLIVDDTSPADKDASAFLVTFGGGSPATSRRSPRASSPGAATGGSSRRWVGSAGSSAR</sequence>
<evidence type="ECO:0000256" key="1">
    <source>
        <dbReference type="SAM" id="MobiDB-lite"/>
    </source>
</evidence>
<name>A0A1V3X5D0_MYCKA</name>
<organism evidence="2 3">
    <name type="scientific">Mycobacterium kansasii</name>
    <dbReference type="NCBI Taxonomy" id="1768"/>
    <lineage>
        <taxon>Bacteria</taxon>
        <taxon>Bacillati</taxon>
        <taxon>Actinomycetota</taxon>
        <taxon>Actinomycetes</taxon>
        <taxon>Mycobacteriales</taxon>
        <taxon>Mycobacteriaceae</taxon>
        <taxon>Mycobacterium</taxon>
    </lineage>
</organism>
<dbReference type="EMBL" id="MVBM01000004">
    <property type="protein sequence ID" value="OOK73691.1"/>
    <property type="molecule type" value="Genomic_DNA"/>
</dbReference>